<dbReference type="CDD" id="cd18773">
    <property type="entry name" value="PDC1_HK_sensor"/>
    <property type="match status" value="1"/>
</dbReference>
<dbReference type="CDD" id="cd11386">
    <property type="entry name" value="MCP_signal"/>
    <property type="match status" value="1"/>
</dbReference>
<dbReference type="Pfam" id="PF00015">
    <property type="entry name" value="MCPsignal"/>
    <property type="match status" value="1"/>
</dbReference>
<feature type="region of interest" description="Disordered" evidence="12">
    <location>
        <begin position="361"/>
        <end position="382"/>
    </location>
</feature>
<dbReference type="EMBL" id="JBHTLU010000006">
    <property type="protein sequence ID" value="MFD1218845.1"/>
    <property type="molecule type" value="Genomic_DNA"/>
</dbReference>
<evidence type="ECO:0000259" key="14">
    <source>
        <dbReference type="PROSITE" id="PS50111"/>
    </source>
</evidence>
<comment type="caution">
    <text evidence="16">The sequence shown here is derived from an EMBL/GenBank/DDBJ whole genome shotgun (WGS) entry which is preliminary data.</text>
</comment>
<dbReference type="Pfam" id="PF02743">
    <property type="entry name" value="dCache_1"/>
    <property type="match status" value="1"/>
</dbReference>
<organism evidence="16 17">
    <name type="scientific">Paenibacillus vulneris</name>
    <dbReference type="NCBI Taxonomy" id="1133364"/>
    <lineage>
        <taxon>Bacteria</taxon>
        <taxon>Bacillati</taxon>
        <taxon>Bacillota</taxon>
        <taxon>Bacilli</taxon>
        <taxon>Bacillales</taxon>
        <taxon>Paenibacillaceae</taxon>
        <taxon>Paenibacillus</taxon>
    </lineage>
</organism>
<dbReference type="Gene3D" id="1.10.8.500">
    <property type="entry name" value="HAMP domain in histidine kinase"/>
    <property type="match status" value="1"/>
</dbReference>
<feature type="domain" description="Methyl-accepting transducer" evidence="14">
    <location>
        <begin position="368"/>
        <end position="639"/>
    </location>
</feature>
<evidence type="ECO:0000256" key="8">
    <source>
        <dbReference type="ARBA" id="ARBA00023224"/>
    </source>
</evidence>
<feature type="transmembrane region" description="Helical" evidence="13">
    <location>
        <begin position="12"/>
        <end position="33"/>
    </location>
</feature>
<keyword evidence="2" id="KW-1003">Cell membrane</keyword>
<feature type="compositionally biased region" description="Polar residues" evidence="12">
    <location>
        <begin position="371"/>
        <end position="382"/>
    </location>
</feature>
<dbReference type="SUPFAM" id="SSF103190">
    <property type="entry name" value="Sensory domain-like"/>
    <property type="match status" value="1"/>
</dbReference>
<dbReference type="CDD" id="cd12912">
    <property type="entry name" value="PDC2_MCP_like"/>
    <property type="match status" value="1"/>
</dbReference>
<dbReference type="InterPro" id="IPR033479">
    <property type="entry name" value="dCache_1"/>
</dbReference>
<keyword evidence="3" id="KW-0488">Methylation</keyword>
<dbReference type="PROSITE" id="PS50885">
    <property type="entry name" value="HAMP"/>
    <property type="match status" value="1"/>
</dbReference>
<accession>A0ABW3UH01</accession>
<keyword evidence="8 10" id="KW-0807">Transducer</keyword>
<dbReference type="Gene3D" id="3.30.450.20">
    <property type="entry name" value="PAS domain"/>
    <property type="match status" value="2"/>
</dbReference>
<evidence type="ECO:0000259" key="15">
    <source>
        <dbReference type="PROSITE" id="PS50885"/>
    </source>
</evidence>
<reference evidence="17" key="1">
    <citation type="journal article" date="2019" name="Int. J. Syst. Evol. Microbiol.">
        <title>The Global Catalogue of Microorganisms (GCM) 10K type strain sequencing project: providing services to taxonomists for standard genome sequencing and annotation.</title>
        <authorList>
            <consortium name="The Broad Institute Genomics Platform"/>
            <consortium name="The Broad Institute Genome Sequencing Center for Infectious Disease"/>
            <person name="Wu L."/>
            <person name="Ma J."/>
        </authorList>
    </citation>
    <scope>NUCLEOTIDE SEQUENCE [LARGE SCALE GENOMIC DNA]</scope>
    <source>
        <strain evidence="17">CCUG 53270</strain>
    </source>
</reference>
<evidence type="ECO:0000313" key="16">
    <source>
        <dbReference type="EMBL" id="MFD1218845.1"/>
    </source>
</evidence>
<feature type="transmembrane region" description="Helical" evidence="13">
    <location>
        <begin position="272"/>
        <end position="296"/>
    </location>
</feature>
<dbReference type="Proteomes" id="UP001597180">
    <property type="component" value="Unassembled WGS sequence"/>
</dbReference>
<dbReference type="CDD" id="cd06225">
    <property type="entry name" value="HAMP"/>
    <property type="match status" value="1"/>
</dbReference>
<protein>
    <submittedName>
        <fullName evidence="16">Methyl-accepting chemotaxis protein</fullName>
    </submittedName>
</protein>
<keyword evidence="11" id="KW-0175">Coiled coil</keyword>
<keyword evidence="17" id="KW-1185">Reference proteome</keyword>
<keyword evidence="7 13" id="KW-0472">Membrane</keyword>
<proteinExistence type="inferred from homology"/>
<dbReference type="PANTHER" id="PTHR32089:SF114">
    <property type="entry name" value="METHYL-ACCEPTING CHEMOTAXIS PROTEIN MCPB"/>
    <property type="match status" value="1"/>
</dbReference>
<dbReference type="InterPro" id="IPR004089">
    <property type="entry name" value="MCPsignal_dom"/>
</dbReference>
<keyword evidence="6 13" id="KW-1133">Transmembrane helix</keyword>
<evidence type="ECO:0000256" key="2">
    <source>
        <dbReference type="ARBA" id="ARBA00022475"/>
    </source>
</evidence>
<evidence type="ECO:0000256" key="7">
    <source>
        <dbReference type="ARBA" id="ARBA00023136"/>
    </source>
</evidence>
<name>A0ABW3UH01_9BACL</name>
<feature type="coiled-coil region" evidence="11">
    <location>
        <begin position="603"/>
        <end position="648"/>
    </location>
</feature>
<gene>
    <name evidence="16" type="ORF">ACFQ4B_01830</name>
</gene>
<dbReference type="Gene3D" id="1.10.287.950">
    <property type="entry name" value="Methyl-accepting chemotaxis protein"/>
    <property type="match status" value="1"/>
</dbReference>
<dbReference type="InterPro" id="IPR003660">
    <property type="entry name" value="HAMP_dom"/>
</dbReference>
<feature type="compositionally biased region" description="Low complexity" evidence="12">
    <location>
        <begin position="361"/>
        <end position="370"/>
    </location>
</feature>
<evidence type="ECO:0000256" key="6">
    <source>
        <dbReference type="ARBA" id="ARBA00022989"/>
    </source>
</evidence>
<evidence type="ECO:0000256" key="13">
    <source>
        <dbReference type="SAM" id="Phobius"/>
    </source>
</evidence>
<evidence type="ECO:0000313" key="17">
    <source>
        <dbReference type="Proteomes" id="UP001597180"/>
    </source>
</evidence>
<dbReference type="SMART" id="SM00283">
    <property type="entry name" value="MA"/>
    <property type="match status" value="1"/>
</dbReference>
<evidence type="ECO:0000256" key="12">
    <source>
        <dbReference type="SAM" id="MobiDB-lite"/>
    </source>
</evidence>
<evidence type="ECO:0000256" key="1">
    <source>
        <dbReference type="ARBA" id="ARBA00004651"/>
    </source>
</evidence>
<dbReference type="PANTHER" id="PTHR32089">
    <property type="entry name" value="METHYL-ACCEPTING CHEMOTAXIS PROTEIN MCPB"/>
    <property type="match status" value="1"/>
</dbReference>
<evidence type="ECO:0000256" key="5">
    <source>
        <dbReference type="ARBA" id="ARBA00022692"/>
    </source>
</evidence>
<dbReference type="InterPro" id="IPR029151">
    <property type="entry name" value="Sensor-like_sf"/>
</dbReference>
<comment type="subcellular location">
    <subcellularLocation>
        <location evidence="1">Cell membrane</location>
        <topology evidence="1">Multi-pass membrane protein</topology>
    </subcellularLocation>
</comment>
<evidence type="ECO:0000256" key="4">
    <source>
        <dbReference type="ARBA" id="ARBA00022500"/>
    </source>
</evidence>
<sequence>MLGLNNVSLKHKLIAAFAIVLIIPCLLIGIIAYQTAKSSMQGELMGAAEDTVELMNQSVEQYLRMEMSNVQGLAKQLSSSAIDEKSSRAREVIDAFASNHPELELTVLGNENGAWMKSPDPGSQKYDPRERDWYKDAMKSAGAVIISDPYVSATTGNMVVSVAMTLPDKKGVISVNLSLDKLASMVKNAQIGERGYVYILDKNKKFLIHPSQKPGAEAVEEHYSQFYKGDSGRTSYMLNGQQKQAAFVTNPSTGWKLVGAMESQETVEKSAVIYQVTAGVVIAALVLGGLLIAGIIRSIIRPLRELMDTAASLSQGDLRRTVTVRSQDEIGKLGQSFNEMVQSLKTMIVEIGETSTQLAASSEELSASAEQNTKATDQIASSAQDMSQGSQLLVEQVNESSRVTGEMAADMSNITGLVQHSSARAEEARSYSDEGAVVLGTVIRQMNVIGANVDQLEAIVKEQASRSEDINRMILQITEIANQINLLSLNASIEAARAGEHGKGFAVVAGEVKKLAEQTARSSSEINNLTGEIQTQSNQALHSMIEASREVAAGKEVVDRMGQLFEEIKGKITEVSDQMQIASASSRNAALGTHKVSETMNTVQQVTETAAEHTEQISAAAEEQMASMQEISASAQALSSMAEELQTKIERFKC</sequence>
<evidence type="ECO:0000256" key="10">
    <source>
        <dbReference type="PROSITE-ProRule" id="PRU00284"/>
    </source>
</evidence>
<evidence type="ECO:0000256" key="3">
    <source>
        <dbReference type="ARBA" id="ARBA00022481"/>
    </source>
</evidence>
<dbReference type="Pfam" id="PF00672">
    <property type="entry name" value="HAMP"/>
    <property type="match status" value="1"/>
</dbReference>
<comment type="similarity">
    <text evidence="9">Belongs to the methyl-accepting chemotaxis (MCP) protein family.</text>
</comment>
<dbReference type="SUPFAM" id="SSF58104">
    <property type="entry name" value="Methyl-accepting chemotaxis protein (MCP) signaling domain"/>
    <property type="match status" value="1"/>
</dbReference>
<feature type="domain" description="HAMP" evidence="15">
    <location>
        <begin position="297"/>
        <end position="349"/>
    </location>
</feature>
<keyword evidence="4" id="KW-0145">Chemotaxis</keyword>
<keyword evidence="5 13" id="KW-0812">Transmembrane</keyword>
<evidence type="ECO:0000256" key="9">
    <source>
        <dbReference type="ARBA" id="ARBA00029447"/>
    </source>
</evidence>
<dbReference type="SMART" id="SM00304">
    <property type="entry name" value="HAMP"/>
    <property type="match status" value="1"/>
</dbReference>
<dbReference type="RefSeq" id="WP_345587665.1">
    <property type="nucleotide sequence ID" value="NZ_BAABJG010000012.1"/>
</dbReference>
<evidence type="ECO:0000256" key="11">
    <source>
        <dbReference type="SAM" id="Coils"/>
    </source>
</evidence>
<dbReference type="PROSITE" id="PS50111">
    <property type="entry name" value="CHEMOTAXIS_TRANSDUC_2"/>
    <property type="match status" value="1"/>
</dbReference>